<evidence type="ECO:0000256" key="3">
    <source>
        <dbReference type="ARBA" id="ARBA00006739"/>
    </source>
</evidence>
<comment type="similarity">
    <text evidence="3">Belongs to the glycosyltransferase 2 family.</text>
</comment>
<comment type="catalytic activity">
    <reaction evidence="9">
        <text>(2R)-3-phosphoglycerate + UDP-alpha-D-glucose = (2R)-2-O-(alpha-D-glucopyranosyl)-3-phospho-glycerate + UDP + H(+)</text>
        <dbReference type="Rhea" id="RHEA:31319"/>
        <dbReference type="ChEBI" id="CHEBI:15378"/>
        <dbReference type="ChEBI" id="CHEBI:58223"/>
        <dbReference type="ChEBI" id="CHEBI:58272"/>
        <dbReference type="ChEBI" id="CHEBI:58885"/>
        <dbReference type="ChEBI" id="CHEBI:62600"/>
        <dbReference type="EC" id="2.4.1.266"/>
    </reaction>
    <physiologicalReaction direction="left-to-right" evidence="9">
        <dbReference type="Rhea" id="RHEA:31320"/>
    </physiologicalReaction>
</comment>
<dbReference type="eggNOG" id="COG0463">
    <property type="taxonomic scope" value="Bacteria"/>
</dbReference>
<dbReference type="SUPFAM" id="SSF53448">
    <property type="entry name" value="Nucleotide-diphospho-sugar transferases"/>
    <property type="match status" value="1"/>
</dbReference>
<gene>
    <name evidence="12" type="ordered locus">MODMU_0394</name>
</gene>
<dbReference type="GO" id="GO:0016757">
    <property type="term" value="F:glycosyltransferase activity"/>
    <property type="evidence" value="ECO:0007669"/>
    <property type="project" value="UniProtKB-KW"/>
</dbReference>
<evidence type="ECO:0000256" key="2">
    <source>
        <dbReference type="ARBA" id="ARBA00001946"/>
    </source>
</evidence>
<evidence type="ECO:0000256" key="5">
    <source>
        <dbReference type="ARBA" id="ARBA00022679"/>
    </source>
</evidence>
<dbReference type="InterPro" id="IPR029044">
    <property type="entry name" value="Nucleotide-diphossugar_trans"/>
</dbReference>
<dbReference type="HOGENOM" id="CLU_053119_0_0_11"/>
<evidence type="ECO:0000256" key="7">
    <source>
        <dbReference type="ARBA" id="ARBA00039022"/>
    </source>
</evidence>
<evidence type="ECO:0000256" key="1">
    <source>
        <dbReference type="ARBA" id="ARBA00001936"/>
    </source>
</evidence>
<dbReference type="EMBL" id="FO203431">
    <property type="protein sequence ID" value="CCH85852.1"/>
    <property type="molecule type" value="Genomic_DNA"/>
</dbReference>
<evidence type="ECO:0000256" key="10">
    <source>
        <dbReference type="ARBA" id="ARBA00048997"/>
    </source>
</evidence>
<dbReference type="Gene3D" id="3.90.550.10">
    <property type="entry name" value="Spore Coat Polysaccharide Biosynthesis Protein SpsA, Chain A"/>
    <property type="match status" value="1"/>
</dbReference>
<dbReference type="PANTHER" id="PTHR48090:SF10">
    <property type="entry name" value="GLUCOSYL-3-PHOSPHOGLYCERATE SYNTHASE"/>
    <property type="match status" value="1"/>
</dbReference>
<dbReference type="EC" id="2.4.1.266" evidence="7"/>
<protein>
    <recommendedName>
        <fullName evidence="8">Glucosyl-3-phosphoglycerate synthase</fullName>
        <ecNumber evidence="7">2.4.1.266</ecNumber>
    </recommendedName>
</protein>
<evidence type="ECO:0000313" key="12">
    <source>
        <dbReference type="EMBL" id="CCH85852.1"/>
    </source>
</evidence>
<comment type="cofactor">
    <cofactor evidence="1">
        <name>Mn(2+)</name>
        <dbReference type="ChEBI" id="CHEBI:29035"/>
    </cofactor>
</comment>
<dbReference type="STRING" id="477641.MODMU_0394"/>
<proteinExistence type="inferred from homology"/>
<sequence>MVSVLDSGGMRPDARAWFEHRTTSATSLAEIDVPALLSAKRRGGHRVSVVLPARDEEATVGVLVRDLVDRWVTAVPLVDEVVVIDSNSSDRTAEVARAAGAEVVAAADVLPSHGDRPGKGEALWKSLAATTGDLIVFMDSDLLGDVSHYVPGLLTPLLTDARVDYVKGCYTRPLSIDGEHRPAGGGRVTELTARPLLNALWPELAGFVQPLGGEYAGRRSALEQVPFVSSYGVEVGLLIDLLQVCGLSGLAQVDLGTRTHSHQSDQALGTMAGQIVNTLLARAERGRHGRRLEPGGLLTQFSHDGERFVPMSTAVAVDQRPPMATVAEYALLREAGEGVVG</sequence>
<dbReference type="AlphaFoldDB" id="I4ER39"/>
<reference evidence="12 13" key="1">
    <citation type="journal article" date="2012" name="J. Bacteriol.">
        <title>Genome Sequence of Radiation-Resistant Modestobacter marinus Strain BC501, a Representative Actinobacterium That Thrives on Calcareous Stone Surfaces.</title>
        <authorList>
            <person name="Normand P."/>
            <person name="Gury J."/>
            <person name="Pujic P."/>
            <person name="Chouaia B."/>
            <person name="Crotti E."/>
            <person name="Brusetti L."/>
            <person name="Daffonchio D."/>
            <person name="Vacherie B."/>
            <person name="Barbe V."/>
            <person name="Medigue C."/>
            <person name="Calteau A."/>
            <person name="Ghodhbane-Gtari F."/>
            <person name="Essoussi I."/>
            <person name="Nouioui I."/>
            <person name="Abbassi-Ghozzi I."/>
            <person name="Gtari M."/>
        </authorList>
    </citation>
    <scope>NUCLEOTIDE SEQUENCE [LARGE SCALE GENOMIC DNA]</scope>
    <source>
        <strain evidence="13">BC 501</strain>
    </source>
</reference>
<evidence type="ECO:0000313" key="13">
    <source>
        <dbReference type="Proteomes" id="UP000006461"/>
    </source>
</evidence>
<dbReference type="Proteomes" id="UP000006461">
    <property type="component" value="Chromosome"/>
</dbReference>
<keyword evidence="5 12" id="KW-0808">Transferase</keyword>
<evidence type="ECO:0000256" key="6">
    <source>
        <dbReference type="ARBA" id="ARBA00022842"/>
    </source>
</evidence>
<evidence type="ECO:0000259" key="11">
    <source>
        <dbReference type="Pfam" id="PF00535"/>
    </source>
</evidence>
<dbReference type="OMA" id="GCYTRPL"/>
<evidence type="ECO:0000256" key="8">
    <source>
        <dbReference type="ARBA" id="ARBA00040894"/>
    </source>
</evidence>
<keyword evidence="13" id="KW-1185">Reference proteome</keyword>
<keyword evidence="6" id="KW-0460">Magnesium</keyword>
<comment type="cofactor">
    <cofactor evidence="2">
        <name>Mg(2+)</name>
        <dbReference type="ChEBI" id="CHEBI:18420"/>
    </cofactor>
</comment>
<feature type="domain" description="Glycosyltransferase 2-like" evidence="11">
    <location>
        <begin position="48"/>
        <end position="158"/>
    </location>
</feature>
<dbReference type="InterPro" id="IPR050256">
    <property type="entry name" value="Glycosyltransferase_2"/>
</dbReference>
<organism evidence="12 13">
    <name type="scientific">Modestobacter italicus (strain DSM 44449 / CECT 9708 / BC 501)</name>
    <dbReference type="NCBI Taxonomy" id="2732864"/>
    <lineage>
        <taxon>Bacteria</taxon>
        <taxon>Bacillati</taxon>
        <taxon>Actinomycetota</taxon>
        <taxon>Actinomycetes</taxon>
        <taxon>Geodermatophilales</taxon>
        <taxon>Geodermatophilaceae</taxon>
        <taxon>Modestobacter</taxon>
    </lineage>
</organism>
<dbReference type="InterPro" id="IPR001173">
    <property type="entry name" value="Glyco_trans_2-like"/>
</dbReference>
<dbReference type="PANTHER" id="PTHR48090">
    <property type="entry name" value="UNDECAPRENYL-PHOSPHATE 4-DEOXY-4-FORMAMIDO-L-ARABINOSE TRANSFERASE-RELATED"/>
    <property type="match status" value="1"/>
</dbReference>
<comment type="catalytic activity">
    <reaction evidence="10">
        <text>an NDP-alpha-D-glucose + (2R)-3-phosphoglycerate = (2R)-2-O-(alpha-D-glucopyranosyl)-3-phospho-glycerate + a ribonucleoside 5'-diphosphate + H(+)</text>
        <dbReference type="Rhea" id="RHEA:47244"/>
        <dbReference type="ChEBI" id="CHEBI:15378"/>
        <dbReference type="ChEBI" id="CHEBI:57930"/>
        <dbReference type="ChEBI" id="CHEBI:58272"/>
        <dbReference type="ChEBI" id="CHEBI:62600"/>
        <dbReference type="ChEBI" id="CHEBI:76533"/>
        <dbReference type="EC" id="2.4.1.266"/>
    </reaction>
    <physiologicalReaction direction="left-to-right" evidence="10">
        <dbReference type="Rhea" id="RHEA:47245"/>
    </physiologicalReaction>
</comment>
<accession>I4ER39</accession>
<dbReference type="KEGG" id="mmar:MODMU_0394"/>
<dbReference type="NCBIfam" id="NF010496">
    <property type="entry name" value="PRK13915.1"/>
    <property type="match status" value="1"/>
</dbReference>
<name>I4ER39_MODI5</name>
<keyword evidence="4 12" id="KW-0328">Glycosyltransferase</keyword>
<evidence type="ECO:0000256" key="9">
    <source>
        <dbReference type="ARBA" id="ARBA00048689"/>
    </source>
</evidence>
<dbReference type="Pfam" id="PF00535">
    <property type="entry name" value="Glycos_transf_2"/>
    <property type="match status" value="1"/>
</dbReference>
<evidence type="ECO:0000256" key="4">
    <source>
        <dbReference type="ARBA" id="ARBA00022676"/>
    </source>
</evidence>
<dbReference type="PATRIC" id="fig|477641.3.peg.371"/>